<organism evidence="1 2">
    <name type="scientific">Entomophthora muscae</name>
    <dbReference type="NCBI Taxonomy" id="34485"/>
    <lineage>
        <taxon>Eukaryota</taxon>
        <taxon>Fungi</taxon>
        <taxon>Fungi incertae sedis</taxon>
        <taxon>Zoopagomycota</taxon>
        <taxon>Entomophthoromycotina</taxon>
        <taxon>Entomophthoromycetes</taxon>
        <taxon>Entomophthorales</taxon>
        <taxon>Entomophthoraceae</taxon>
        <taxon>Entomophthora</taxon>
    </lineage>
</organism>
<comment type="caution">
    <text evidence="1">The sequence shown here is derived from an EMBL/GenBank/DDBJ whole genome shotgun (WGS) entry which is preliminary data.</text>
</comment>
<dbReference type="EMBL" id="QTSX02000869">
    <property type="protein sequence ID" value="KAJ9084211.1"/>
    <property type="molecule type" value="Genomic_DNA"/>
</dbReference>
<protein>
    <submittedName>
        <fullName evidence="1">Uncharacterized protein</fullName>
    </submittedName>
</protein>
<keyword evidence="2" id="KW-1185">Reference proteome</keyword>
<reference evidence="1" key="1">
    <citation type="submission" date="2022-04" db="EMBL/GenBank/DDBJ databases">
        <title>Genome of the entomopathogenic fungus Entomophthora muscae.</title>
        <authorList>
            <person name="Elya C."/>
            <person name="Lovett B.R."/>
            <person name="Lee E."/>
            <person name="Macias A.M."/>
            <person name="Hajek A.E."/>
            <person name="De Bivort B.L."/>
            <person name="Kasson M.T."/>
            <person name="De Fine Licht H.H."/>
            <person name="Stajich J.E."/>
        </authorList>
    </citation>
    <scope>NUCLEOTIDE SEQUENCE</scope>
    <source>
        <strain evidence="1">Berkeley</strain>
    </source>
</reference>
<sequence length="104" mass="11418">MSFTSKDNFDIVEEQYQELLQAQADDQGSTTTMVPMYTQFNASREEGELYVSTAPSMGGFSDAQYVDPQDQAQPEPVPHSEAWAALALSGNPDLSGLTDPYSHH</sequence>
<evidence type="ECO:0000313" key="2">
    <source>
        <dbReference type="Proteomes" id="UP001165960"/>
    </source>
</evidence>
<accession>A0ACC2UC38</accession>
<dbReference type="Proteomes" id="UP001165960">
    <property type="component" value="Unassembled WGS sequence"/>
</dbReference>
<gene>
    <name evidence="1" type="ORF">DSO57_1026809</name>
</gene>
<evidence type="ECO:0000313" key="1">
    <source>
        <dbReference type="EMBL" id="KAJ9084211.1"/>
    </source>
</evidence>
<proteinExistence type="predicted"/>
<name>A0ACC2UC38_9FUNG</name>